<keyword evidence="2" id="KW-1185">Reference proteome</keyword>
<gene>
    <name evidence="1" type="ORF">L3X38_000741</name>
</gene>
<evidence type="ECO:0000313" key="1">
    <source>
        <dbReference type="EMBL" id="KAI5347854.1"/>
    </source>
</evidence>
<dbReference type="EMBL" id="JAJFAZ020000001">
    <property type="protein sequence ID" value="KAI5347854.1"/>
    <property type="molecule type" value="Genomic_DNA"/>
</dbReference>
<sequence>MKEYGVTESWSRLYSINLGPDVKMKPSVVSKNGKMVLLKIDYDIDEELDHRLSWYDLKKKRLKEVEISGLAPQFTTTIFWDSLCLLDGDPIIVERQAAASSLSRALRRGKEDD</sequence>
<protein>
    <submittedName>
        <fullName evidence="1">Uncharacterized protein</fullName>
    </submittedName>
</protein>
<comment type="caution">
    <text evidence="1">The sequence shown here is derived from an EMBL/GenBank/DDBJ whole genome shotgun (WGS) entry which is preliminary data.</text>
</comment>
<accession>A0AAD4WS99</accession>
<dbReference type="AlphaFoldDB" id="A0AAD4WS99"/>
<name>A0AAD4WS99_PRUDU</name>
<evidence type="ECO:0000313" key="2">
    <source>
        <dbReference type="Proteomes" id="UP001054821"/>
    </source>
</evidence>
<reference evidence="1 2" key="1">
    <citation type="journal article" date="2022" name="G3 (Bethesda)">
        <title>Whole-genome sequence and methylome profiling of the almond [Prunus dulcis (Mill.) D.A. Webb] cultivar 'Nonpareil'.</title>
        <authorList>
            <person name="D'Amico-Willman K.M."/>
            <person name="Ouma W.Z."/>
            <person name="Meulia T."/>
            <person name="Sideli G.M."/>
            <person name="Gradziel T.M."/>
            <person name="Fresnedo-Ramirez J."/>
        </authorList>
    </citation>
    <scope>NUCLEOTIDE SEQUENCE [LARGE SCALE GENOMIC DNA]</scope>
    <source>
        <strain evidence="1">Clone GOH B32 T37-40</strain>
    </source>
</reference>
<dbReference type="Proteomes" id="UP001054821">
    <property type="component" value="Chromosome 1"/>
</dbReference>
<organism evidence="1 2">
    <name type="scientific">Prunus dulcis</name>
    <name type="common">Almond</name>
    <name type="synonym">Amygdalus dulcis</name>
    <dbReference type="NCBI Taxonomy" id="3755"/>
    <lineage>
        <taxon>Eukaryota</taxon>
        <taxon>Viridiplantae</taxon>
        <taxon>Streptophyta</taxon>
        <taxon>Embryophyta</taxon>
        <taxon>Tracheophyta</taxon>
        <taxon>Spermatophyta</taxon>
        <taxon>Magnoliopsida</taxon>
        <taxon>eudicotyledons</taxon>
        <taxon>Gunneridae</taxon>
        <taxon>Pentapetalae</taxon>
        <taxon>rosids</taxon>
        <taxon>fabids</taxon>
        <taxon>Rosales</taxon>
        <taxon>Rosaceae</taxon>
        <taxon>Amygdaloideae</taxon>
        <taxon>Amygdaleae</taxon>
        <taxon>Prunus</taxon>
    </lineage>
</organism>
<proteinExistence type="predicted"/>